<evidence type="ECO:0000259" key="2">
    <source>
        <dbReference type="Pfam" id="PF01370"/>
    </source>
</evidence>
<reference evidence="4" key="1">
    <citation type="submission" date="2017-09" db="EMBL/GenBank/DDBJ databases">
        <title>Depth-based differentiation of microbial function through sediment-hosted aquifers and enrichment of novel symbionts in the deep terrestrial subsurface.</title>
        <authorList>
            <person name="Probst A.J."/>
            <person name="Ladd B."/>
            <person name="Jarett J.K."/>
            <person name="Geller-Mcgrath D.E."/>
            <person name="Sieber C.M.K."/>
            <person name="Emerson J.B."/>
            <person name="Anantharaman K."/>
            <person name="Thomas B.C."/>
            <person name="Malmstrom R."/>
            <person name="Stieglmeier M."/>
            <person name="Klingl A."/>
            <person name="Woyke T."/>
            <person name="Ryan C.M."/>
            <person name="Banfield J.F."/>
        </authorList>
    </citation>
    <scope>NUCLEOTIDE SEQUENCE [LARGE SCALE GENOMIC DNA]</scope>
</reference>
<name>A0A2M7XFM4_9BACT</name>
<feature type="domain" description="NAD-dependent epimerase/dehydratase" evidence="2">
    <location>
        <begin position="5"/>
        <end position="238"/>
    </location>
</feature>
<dbReference type="Gene3D" id="3.90.25.10">
    <property type="entry name" value="UDP-galactose 4-epimerase, domain 1"/>
    <property type="match status" value="1"/>
</dbReference>
<dbReference type="Gene3D" id="3.40.50.720">
    <property type="entry name" value="NAD(P)-binding Rossmann-like Domain"/>
    <property type="match status" value="1"/>
</dbReference>
<sequence>MKKKVLVTGGAGFIGSNFCNINKEKYDIVVLDNLFLGTPSNLHPDIKFIKGDACKNEDLAKCGDDFDIVLHFAGTSSAPMFMGDGFADGYVNSIESFVRTLEFARKTGAKKFLYASTSSIYGNNPLPLVEDQQVVPPNHYAVTKFTYEHCTRMYNHVYPEMDTIGFRFMSVYGPNEEAKGRYANMITQFLWDLARDLPPVIYGTGEQFRDFTNVKDIVAGITLALEKENLGNKVYNIGRGESTSFNDIFKAINQVLGKNIQPIYIENPVKEGYVKGQHADIHKIQSELGFKPTVELLDGIRDLADNLDRSRIKETSSDSLR</sequence>
<accession>A0A2M7XFM4</accession>
<proteinExistence type="inferred from homology"/>
<comment type="caution">
    <text evidence="3">The sequence shown here is derived from an EMBL/GenBank/DDBJ whole genome shotgun (WGS) entry which is preliminary data.</text>
</comment>
<dbReference type="InterPro" id="IPR036291">
    <property type="entry name" value="NAD(P)-bd_dom_sf"/>
</dbReference>
<dbReference type="PRINTS" id="PR01713">
    <property type="entry name" value="NUCEPIMERASE"/>
</dbReference>
<dbReference type="AlphaFoldDB" id="A0A2M7XFM4"/>
<protein>
    <submittedName>
        <fullName evidence="3">Nucleoside-diphosphate sugar epimerase</fullName>
    </submittedName>
</protein>
<organism evidence="3 4">
    <name type="scientific">Candidatus Uhrbacteria bacterium CG_4_9_14_3_um_filter_41_35</name>
    <dbReference type="NCBI Taxonomy" id="1975034"/>
    <lineage>
        <taxon>Bacteria</taxon>
        <taxon>Candidatus Uhriibacteriota</taxon>
    </lineage>
</organism>
<gene>
    <name evidence="3" type="ORF">CO173_02730</name>
</gene>
<dbReference type="Pfam" id="PF01370">
    <property type="entry name" value="Epimerase"/>
    <property type="match status" value="1"/>
</dbReference>
<dbReference type="PANTHER" id="PTHR43000">
    <property type="entry name" value="DTDP-D-GLUCOSE 4,6-DEHYDRATASE-RELATED"/>
    <property type="match status" value="1"/>
</dbReference>
<dbReference type="SUPFAM" id="SSF51735">
    <property type="entry name" value="NAD(P)-binding Rossmann-fold domains"/>
    <property type="match status" value="1"/>
</dbReference>
<dbReference type="EMBL" id="PFWT01000009">
    <property type="protein sequence ID" value="PJA46659.1"/>
    <property type="molecule type" value="Genomic_DNA"/>
</dbReference>
<comment type="similarity">
    <text evidence="1">Belongs to the NAD(P)-dependent epimerase/dehydratase family.</text>
</comment>
<evidence type="ECO:0000256" key="1">
    <source>
        <dbReference type="ARBA" id="ARBA00007637"/>
    </source>
</evidence>
<dbReference type="InterPro" id="IPR001509">
    <property type="entry name" value="Epimerase_deHydtase"/>
</dbReference>
<dbReference type="Proteomes" id="UP000231263">
    <property type="component" value="Unassembled WGS sequence"/>
</dbReference>
<evidence type="ECO:0000313" key="3">
    <source>
        <dbReference type="EMBL" id="PJA46659.1"/>
    </source>
</evidence>
<evidence type="ECO:0000313" key="4">
    <source>
        <dbReference type="Proteomes" id="UP000231263"/>
    </source>
</evidence>